<dbReference type="Gene3D" id="2.10.270.10">
    <property type="entry name" value="Cholin Binding"/>
    <property type="match status" value="2"/>
</dbReference>
<gene>
    <name evidence="3" type="ORF">FOC49_03790</name>
</gene>
<dbReference type="Proteomes" id="UP000425411">
    <property type="component" value="Chromosome"/>
</dbReference>
<dbReference type="SUPFAM" id="SSF69360">
    <property type="entry name" value="Cell wall binding repeat"/>
    <property type="match status" value="1"/>
</dbReference>
<sequence>MKKNIILKKLIVAMLSATLLVPATSFLDNSNNYAQAVKNGWVKVKVGKFGYDWYYYENGVPLKNQWKHYFYYLKSDGKMANNEWVYDNNEKAWYFFSQDGRFKRDAWIQWDFRRRDYYYLHPSGKMAHDQWIDYFYYVKSDGKMARDEWIYDKRNSAWYYLDYRGKFLSSVWKGEYYLKSNGKMARNEWISDKGSSYYIGADGKYLRSVWYQDYYLKADGRMASDEWIYDDGYESWYYLGYFGKYYKNAWKGDYYLKSDGKMAHDEWIGKYYFGKDGKWVK</sequence>
<feature type="signal peptide" evidence="2">
    <location>
        <begin position="1"/>
        <end position="27"/>
    </location>
</feature>
<evidence type="ECO:0008006" key="5">
    <source>
        <dbReference type="Google" id="ProtNLM"/>
    </source>
</evidence>
<dbReference type="EMBL" id="CP046314">
    <property type="protein sequence ID" value="QGS09052.1"/>
    <property type="molecule type" value="Genomic_DNA"/>
</dbReference>
<name>A0AAP9HCU5_9BACL</name>
<dbReference type="RefSeq" id="WP_004633907.1">
    <property type="nucleotide sequence ID" value="NZ_CP046314.1"/>
</dbReference>
<evidence type="ECO:0000256" key="1">
    <source>
        <dbReference type="ARBA" id="ARBA00022737"/>
    </source>
</evidence>
<reference evidence="3 4" key="1">
    <citation type="submission" date="2019-11" db="EMBL/GenBank/DDBJ databases">
        <title>FDA dAtabase for Regulatory Grade micrObial Sequences (FDA-ARGOS): Supporting development and validation of Infectious Disease Dx tests.</title>
        <authorList>
            <person name="Turner S."/>
            <person name="Byrd R."/>
            <person name="Tallon L."/>
            <person name="Sadzewicz L."/>
            <person name="Vavikolanu K."/>
            <person name="Mehta A."/>
            <person name="Aluvathingal J."/>
            <person name="Nadendla S."/>
            <person name="Myers T."/>
            <person name="Yan Y."/>
            <person name="Sichtig H."/>
        </authorList>
    </citation>
    <scope>NUCLEOTIDE SEQUENCE [LARGE SCALE GENOMIC DNA]</scope>
    <source>
        <strain evidence="3 4">FDAARGOS_741</strain>
    </source>
</reference>
<evidence type="ECO:0000313" key="3">
    <source>
        <dbReference type="EMBL" id="QGS09052.1"/>
    </source>
</evidence>
<keyword evidence="2" id="KW-0732">Signal</keyword>
<evidence type="ECO:0000313" key="4">
    <source>
        <dbReference type="Proteomes" id="UP000425411"/>
    </source>
</evidence>
<dbReference type="Gene3D" id="2.20.120.10">
    <property type="entry name" value="Multimodular pneumococcal cell wall endolysin, domain 3"/>
    <property type="match status" value="1"/>
</dbReference>
<feature type="chain" id="PRO_5043049947" description="Endo-beta-N-acetylglucosaminidase" evidence="2">
    <location>
        <begin position="28"/>
        <end position="281"/>
    </location>
</feature>
<dbReference type="Pfam" id="PF19085">
    <property type="entry name" value="Choline_bind_2"/>
    <property type="match status" value="4"/>
</dbReference>
<keyword evidence="1" id="KW-0677">Repeat</keyword>
<keyword evidence="4" id="KW-1185">Reference proteome</keyword>
<proteinExistence type="predicted"/>
<evidence type="ECO:0000256" key="2">
    <source>
        <dbReference type="SAM" id="SignalP"/>
    </source>
</evidence>
<accession>A0AAP9HCU5</accession>
<dbReference type="InterPro" id="IPR018337">
    <property type="entry name" value="Cell_wall/Cho-bd_repeat"/>
</dbReference>
<protein>
    <recommendedName>
        <fullName evidence="5">Endo-beta-N-acetylglucosaminidase</fullName>
    </recommendedName>
</protein>
<dbReference type="AlphaFoldDB" id="A0AAP9HCU5"/>
<organism evidence="3 4">
    <name type="scientific">Gemella morbillorum</name>
    <dbReference type="NCBI Taxonomy" id="29391"/>
    <lineage>
        <taxon>Bacteria</taxon>
        <taxon>Bacillati</taxon>
        <taxon>Bacillota</taxon>
        <taxon>Bacilli</taxon>
        <taxon>Bacillales</taxon>
        <taxon>Gemellaceae</taxon>
        <taxon>Gemella</taxon>
    </lineage>
</organism>